<dbReference type="InterPro" id="IPR011330">
    <property type="entry name" value="Glyco_hydro/deAcase_b/a-brl"/>
</dbReference>
<feature type="compositionally biased region" description="Basic and acidic residues" evidence="1">
    <location>
        <begin position="65"/>
        <end position="92"/>
    </location>
</feature>
<protein>
    <submittedName>
        <fullName evidence="3">Polysaccharide deacetylase family protein</fullName>
    </submittedName>
</protein>
<evidence type="ECO:0000256" key="1">
    <source>
        <dbReference type="SAM" id="MobiDB-lite"/>
    </source>
</evidence>
<gene>
    <name evidence="3" type="ORF">FZC83_19860</name>
</gene>
<dbReference type="InterPro" id="IPR050248">
    <property type="entry name" value="Polysacc_deacetylase_ArnD"/>
</dbReference>
<dbReference type="PANTHER" id="PTHR10587">
    <property type="entry name" value="GLYCOSYL TRANSFERASE-RELATED"/>
    <property type="match status" value="1"/>
</dbReference>
<dbReference type="InterPro" id="IPR002509">
    <property type="entry name" value="NODB_dom"/>
</dbReference>
<dbReference type="PROSITE" id="PS51677">
    <property type="entry name" value="NODB"/>
    <property type="match status" value="1"/>
</dbReference>
<evidence type="ECO:0000259" key="2">
    <source>
        <dbReference type="PROSITE" id="PS51677"/>
    </source>
</evidence>
<dbReference type="Gene3D" id="3.20.20.370">
    <property type="entry name" value="Glycoside hydrolase/deacetylase"/>
    <property type="match status" value="1"/>
</dbReference>
<dbReference type="SUPFAM" id="SSF88713">
    <property type="entry name" value="Glycoside hydrolase/deacetylase"/>
    <property type="match status" value="1"/>
</dbReference>
<feature type="region of interest" description="Disordered" evidence="1">
    <location>
        <begin position="58"/>
        <end position="124"/>
    </location>
</feature>
<organism evidence="3 4">
    <name type="scientific">Rossellomorea marisflavi</name>
    <dbReference type="NCBI Taxonomy" id="189381"/>
    <lineage>
        <taxon>Bacteria</taxon>
        <taxon>Bacillati</taxon>
        <taxon>Bacillota</taxon>
        <taxon>Bacilli</taxon>
        <taxon>Bacillales</taxon>
        <taxon>Bacillaceae</taxon>
        <taxon>Rossellomorea</taxon>
    </lineage>
</organism>
<feature type="compositionally biased region" description="Acidic residues" evidence="1">
    <location>
        <begin position="102"/>
        <end position="124"/>
    </location>
</feature>
<dbReference type="AlphaFoldDB" id="A0A5D4RI58"/>
<comment type="caution">
    <text evidence="3">The sequence shown here is derived from an EMBL/GenBank/DDBJ whole genome shotgun (WGS) entry which is preliminary data.</text>
</comment>
<accession>A0A5D4RI58</accession>
<feature type="domain" description="NodB homology" evidence="2">
    <location>
        <begin position="130"/>
        <end position="314"/>
    </location>
</feature>
<evidence type="ECO:0000313" key="4">
    <source>
        <dbReference type="Proteomes" id="UP000322997"/>
    </source>
</evidence>
<dbReference type="EMBL" id="VTEQ01000008">
    <property type="protein sequence ID" value="TYS49504.1"/>
    <property type="molecule type" value="Genomic_DNA"/>
</dbReference>
<dbReference type="CDD" id="cd10944">
    <property type="entry name" value="CE4_SmPgdA_like"/>
    <property type="match status" value="1"/>
</dbReference>
<dbReference type="GO" id="GO:0005975">
    <property type="term" value="P:carbohydrate metabolic process"/>
    <property type="evidence" value="ECO:0007669"/>
    <property type="project" value="InterPro"/>
</dbReference>
<dbReference type="Pfam" id="PF01522">
    <property type="entry name" value="Polysacc_deac_1"/>
    <property type="match status" value="1"/>
</dbReference>
<evidence type="ECO:0000313" key="3">
    <source>
        <dbReference type="EMBL" id="TYS49504.1"/>
    </source>
</evidence>
<dbReference type="PANTHER" id="PTHR10587:SF125">
    <property type="entry name" value="POLYSACCHARIDE DEACETYLASE YHEN-RELATED"/>
    <property type="match status" value="1"/>
</dbReference>
<dbReference type="GO" id="GO:0016810">
    <property type="term" value="F:hydrolase activity, acting on carbon-nitrogen (but not peptide) bonds"/>
    <property type="evidence" value="ECO:0007669"/>
    <property type="project" value="InterPro"/>
</dbReference>
<reference evidence="3 4" key="1">
    <citation type="submission" date="2019-08" db="EMBL/GenBank/DDBJ databases">
        <title>Bacillus genomes from the desert of Cuatro Cienegas, Coahuila.</title>
        <authorList>
            <person name="Olmedo-Alvarez G."/>
        </authorList>
    </citation>
    <scope>NUCLEOTIDE SEQUENCE [LARGE SCALE GENOMIC DNA]</scope>
    <source>
        <strain evidence="3 4">CH108_3D</strain>
    </source>
</reference>
<name>A0A5D4RI58_9BACI</name>
<dbReference type="Proteomes" id="UP000322997">
    <property type="component" value="Unassembled WGS sequence"/>
</dbReference>
<sequence>MQQQERKYNRRLNVKRVILSTLTLVLILLSSILIKDIVVAKSSGVGDKWIAFNQSESPLGGEAAKTNEQEKPEKTKDTEKEQPADPEPKDDTDQQAQNDQQETTEPDEQAPDAETPDQGTDQEEQATEKKIVYLTFDDGPNENTEGILEVLDRYDAKATFFMLEPNMKTYSTAIQDMVAAGHSIGMHGVSHDVKKIYQSKDSVVGEMKQGQATLQELTGVTSDLIRVPYGSVPNMTPAYRQAVNDAGFHLWDWDIDSEDWRFLSPAYVPNVMKQLEDYQYHETPRVILMHDKKTTLASLDQLLQQLTELGYEMKAIDQEMEPVTFRG</sequence>
<proteinExistence type="predicted"/>